<feature type="region of interest" description="Disordered" evidence="1">
    <location>
        <begin position="18"/>
        <end position="43"/>
    </location>
</feature>
<dbReference type="EMBL" id="LJAM02000132">
    <property type="protein sequence ID" value="RAP71538.1"/>
    <property type="molecule type" value="Genomic_DNA"/>
</dbReference>
<comment type="caution">
    <text evidence="2">The sequence shown here is derived from an EMBL/GenBank/DDBJ whole genome shotgun (WGS) entry which is preliminary data.</text>
</comment>
<dbReference type="AlphaFoldDB" id="A0A328TME4"/>
<proteinExistence type="predicted"/>
<reference evidence="2" key="1">
    <citation type="submission" date="2018-04" db="EMBL/GenBank/DDBJ databases">
        <title>Genomes of the Obligate Erwinia dacicola and Facultative Enterobacter sp. OLF Endosymbionts of the Olive Fruit fly, Bactrocera oleae.</title>
        <authorList>
            <person name="Estes A.M."/>
            <person name="Hearn D.J."/>
            <person name="Agarwal S."/>
            <person name="Pierson E.A."/>
            <person name="Dunning-Hotopp J.C."/>
        </authorList>
    </citation>
    <scope>NUCLEOTIDE SEQUENCE [LARGE SCALE GENOMIC DNA]</scope>
    <source>
        <strain evidence="2">Oroville</strain>
    </source>
</reference>
<sequence>MVIGDFVSGENATLGQRVHNFSPDFPDNSGSARHLMRSGRAVQ</sequence>
<name>A0A328TME4_9GAMM</name>
<protein>
    <submittedName>
        <fullName evidence="2">Uncharacterized protein</fullName>
    </submittedName>
</protein>
<evidence type="ECO:0000256" key="1">
    <source>
        <dbReference type="SAM" id="MobiDB-lite"/>
    </source>
</evidence>
<accession>A0A328TME4</accession>
<evidence type="ECO:0000313" key="3">
    <source>
        <dbReference type="Proteomes" id="UP000244334"/>
    </source>
</evidence>
<keyword evidence="3" id="KW-1185">Reference proteome</keyword>
<organism evidence="2 3">
    <name type="scientific">Candidatus Erwinia dacicola</name>
    <dbReference type="NCBI Taxonomy" id="252393"/>
    <lineage>
        <taxon>Bacteria</taxon>
        <taxon>Pseudomonadati</taxon>
        <taxon>Pseudomonadota</taxon>
        <taxon>Gammaproteobacteria</taxon>
        <taxon>Enterobacterales</taxon>
        <taxon>Erwiniaceae</taxon>
        <taxon>Erwinia</taxon>
    </lineage>
</organism>
<dbReference type="Proteomes" id="UP000244334">
    <property type="component" value="Unassembled WGS sequence"/>
</dbReference>
<gene>
    <name evidence="2" type="ORF">ACZ87_01653</name>
</gene>
<evidence type="ECO:0000313" key="2">
    <source>
        <dbReference type="EMBL" id="RAP71538.1"/>
    </source>
</evidence>